<dbReference type="EMBL" id="JBEYBF010000005">
    <property type="protein sequence ID" value="MEU1952098.1"/>
    <property type="molecule type" value="Genomic_DNA"/>
</dbReference>
<evidence type="ECO:0000313" key="6">
    <source>
        <dbReference type="Proteomes" id="UP001550628"/>
    </source>
</evidence>
<dbReference type="CDD" id="cd02440">
    <property type="entry name" value="AdoMet_MTases"/>
    <property type="match status" value="1"/>
</dbReference>
<organism evidence="5 6">
    <name type="scientific">Nocardia rhamnosiphila</name>
    <dbReference type="NCBI Taxonomy" id="426716"/>
    <lineage>
        <taxon>Bacteria</taxon>
        <taxon>Bacillati</taxon>
        <taxon>Actinomycetota</taxon>
        <taxon>Actinomycetes</taxon>
        <taxon>Mycobacteriales</taxon>
        <taxon>Nocardiaceae</taxon>
        <taxon>Nocardia</taxon>
    </lineage>
</organism>
<proteinExistence type="predicted"/>
<feature type="compositionally biased region" description="Basic and acidic residues" evidence="3">
    <location>
        <begin position="185"/>
        <end position="203"/>
    </location>
</feature>
<sequence length="209" mass="23093">MDQQFWDDMYGESEQRFSGLPNDALVAEVTGMAPGQALDLGCGEGADAYWLAEHGWQVTAVDISQVALDRAAAGHPEISWQRADITVTPMPARSFDLVSAHYFPIVRETDHATVRGLLEAVAPGGTLLFVAHDPTEFPPRDEHSHEGGHAHEGDGPSPRFDPYEFYQPSEIVELLGDGWTVEVDERRDRNRPAAGHQVKDLVVRARRVN</sequence>
<dbReference type="PANTHER" id="PTHR43861:SF1">
    <property type="entry name" value="TRANS-ACONITATE 2-METHYLTRANSFERASE"/>
    <property type="match status" value="1"/>
</dbReference>
<keyword evidence="1 5" id="KW-0489">Methyltransferase</keyword>
<dbReference type="Gene3D" id="3.40.50.150">
    <property type="entry name" value="Vaccinia Virus protein VP39"/>
    <property type="match status" value="1"/>
</dbReference>
<dbReference type="GO" id="GO:0008168">
    <property type="term" value="F:methyltransferase activity"/>
    <property type="evidence" value="ECO:0007669"/>
    <property type="project" value="UniProtKB-KW"/>
</dbReference>
<protein>
    <submittedName>
        <fullName evidence="5">Class I SAM-dependent methyltransferase</fullName>
        <ecNumber evidence="5">2.1.-.-</ecNumber>
    </submittedName>
</protein>
<comment type="caution">
    <text evidence="5">The sequence shown here is derived from an EMBL/GenBank/DDBJ whole genome shotgun (WGS) entry which is preliminary data.</text>
</comment>
<evidence type="ECO:0000256" key="1">
    <source>
        <dbReference type="ARBA" id="ARBA00022603"/>
    </source>
</evidence>
<name>A0ABV2WMJ4_9NOCA</name>
<feature type="domain" description="Methyltransferase" evidence="4">
    <location>
        <begin position="38"/>
        <end position="125"/>
    </location>
</feature>
<accession>A0ABV2WMJ4</accession>
<feature type="region of interest" description="Disordered" evidence="3">
    <location>
        <begin position="133"/>
        <end position="162"/>
    </location>
</feature>
<evidence type="ECO:0000259" key="4">
    <source>
        <dbReference type="Pfam" id="PF13649"/>
    </source>
</evidence>
<reference evidence="5 6" key="1">
    <citation type="submission" date="2024-06" db="EMBL/GenBank/DDBJ databases">
        <title>The Natural Products Discovery Center: Release of the First 8490 Sequenced Strains for Exploring Actinobacteria Biosynthetic Diversity.</title>
        <authorList>
            <person name="Kalkreuter E."/>
            <person name="Kautsar S.A."/>
            <person name="Yang D."/>
            <person name="Bader C.D."/>
            <person name="Teijaro C.N."/>
            <person name="Fluegel L."/>
            <person name="Davis C.M."/>
            <person name="Simpson J.R."/>
            <person name="Lauterbach L."/>
            <person name="Steele A.D."/>
            <person name="Gui C."/>
            <person name="Meng S."/>
            <person name="Li G."/>
            <person name="Viehrig K."/>
            <person name="Ye F."/>
            <person name="Su P."/>
            <person name="Kiefer A.F."/>
            <person name="Nichols A."/>
            <person name="Cepeda A.J."/>
            <person name="Yan W."/>
            <person name="Fan B."/>
            <person name="Jiang Y."/>
            <person name="Adhikari A."/>
            <person name="Zheng C.-J."/>
            <person name="Schuster L."/>
            <person name="Cowan T.M."/>
            <person name="Smanski M.J."/>
            <person name="Chevrette M.G."/>
            <person name="De Carvalho L.P.S."/>
            <person name="Shen B."/>
        </authorList>
    </citation>
    <scope>NUCLEOTIDE SEQUENCE [LARGE SCALE GENOMIC DNA]</scope>
    <source>
        <strain evidence="5 6">NPDC019708</strain>
    </source>
</reference>
<feature type="compositionally biased region" description="Basic and acidic residues" evidence="3">
    <location>
        <begin position="133"/>
        <end position="154"/>
    </location>
</feature>
<dbReference type="SUPFAM" id="SSF53335">
    <property type="entry name" value="S-adenosyl-L-methionine-dependent methyltransferases"/>
    <property type="match status" value="1"/>
</dbReference>
<dbReference type="Pfam" id="PF13649">
    <property type="entry name" value="Methyltransf_25"/>
    <property type="match status" value="1"/>
</dbReference>
<dbReference type="EC" id="2.1.-.-" evidence="5"/>
<evidence type="ECO:0000256" key="2">
    <source>
        <dbReference type="ARBA" id="ARBA00022679"/>
    </source>
</evidence>
<dbReference type="InterPro" id="IPR041698">
    <property type="entry name" value="Methyltransf_25"/>
</dbReference>
<dbReference type="Proteomes" id="UP001550628">
    <property type="component" value="Unassembled WGS sequence"/>
</dbReference>
<gene>
    <name evidence="5" type="ORF">ABZ510_09560</name>
</gene>
<keyword evidence="2 5" id="KW-0808">Transferase</keyword>
<keyword evidence="6" id="KW-1185">Reference proteome</keyword>
<dbReference type="RefSeq" id="WP_356956732.1">
    <property type="nucleotide sequence ID" value="NZ_JBEYBD010000007.1"/>
</dbReference>
<dbReference type="GO" id="GO:0032259">
    <property type="term" value="P:methylation"/>
    <property type="evidence" value="ECO:0007669"/>
    <property type="project" value="UniProtKB-KW"/>
</dbReference>
<dbReference type="InterPro" id="IPR029063">
    <property type="entry name" value="SAM-dependent_MTases_sf"/>
</dbReference>
<dbReference type="PANTHER" id="PTHR43861">
    <property type="entry name" value="TRANS-ACONITATE 2-METHYLTRANSFERASE-RELATED"/>
    <property type="match status" value="1"/>
</dbReference>
<evidence type="ECO:0000256" key="3">
    <source>
        <dbReference type="SAM" id="MobiDB-lite"/>
    </source>
</evidence>
<evidence type="ECO:0000313" key="5">
    <source>
        <dbReference type="EMBL" id="MEU1952098.1"/>
    </source>
</evidence>
<feature type="region of interest" description="Disordered" evidence="3">
    <location>
        <begin position="185"/>
        <end position="209"/>
    </location>
</feature>